<keyword evidence="1" id="KW-0175">Coiled coil</keyword>
<dbReference type="GeneID" id="64605298"/>
<accession>A0A9P7AJK3</accession>
<protein>
    <submittedName>
        <fullName evidence="3">Uncharacterized protein</fullName>
    </submittedName>
</protein>
<proteinExistence type="predicted"/>
<dbReference type="OrthoDB" id="2687383at2759"/>
<name>A0A9P7AJK3_9AGAM</name>
<dbReference type="EMBL" id="JABBWE010000055">
    <property type="protein sequence ID" value="KAG1789859.1"/>
    <property type="molecule type" value="Genomic_DNA"/>
</dbReference>
<reference evidence="3" key="1">
    <citation type="journal article" date="2020" name="New Phytol.">
        <title>Comparative genomics reveals dynamic genome evolution in host specialist ectomycorrhizal fungi.</title>
        <authorList>
            <person name="Lofgren L.A."/>
            <person name="Nguyen N.H."/>
            <person name="Vilgalys R."/>
            <person name="Ruytinx J."/>
            <person name="Liao H.L."/>
            <person name="Branco S."/>
            <person name="Kuo A."/>
            <person name="LaButti K."/>
            <person name="Lipzen A."/>
            <person name="Andreopoulos W."/>
            <person name="Pangilinan J."/>
            <person name="Riley R."/>
            <person name="Hundley H."/>
            <person name="Na H."/>
            <person name="Barry K."/>
            <person name="Grigoriev I.V."/>
            <person name="Stajich J.E."/>
            <person name="Kennedy P.G."/>
        </authorList>
    </citation>
    <scope>NUCLEOTIDE SEQUENCE</scope>
    <source>
        <strain evidence="3">S12</strain>
    </source>
</reference>
<dbReference type="Proteomes" id="UP000719766">
    <property type="component" value="Unassembled WGS sequence"/>
</dbReference>
<feature type="region of interest" description="Disordered" evidence="2">
    <location>
        <begin position="1"/>
        <end position="23"/>
    </location>
</feature>
<evidence type="ECO:0000313" key="3">
    <source>
        <dbReference type="EMBL" id="KAG1789859.1"/>
    </source>
</evidence>
<evidence type="ECO:0000256" key="2">
    <source>
        <dbReference type="SAM" id="MobiDB-lite"/>
    </source>
</evidence>
<evidence type="ECO:0000256" key="1">
    <source>
        <dbReference type="SAM" id="Coils"/>
    </source>
</evidence>
<evidence type="ECO:0000313" key="4">
    <source>
        <dbReference type="Proteomes" id="UP000719766"/>
    </source>
</evidence>
<sequence>MSRRQRTTPLDAQPPSSWSKCPAPASRRKVLMADLSLLLMTQNLSVFSRTRTPSNPTSPSSISIGLFFPNSTGASPFARPHSRTQYQPFTNIGIHYFSPDWDHLSSGEYSPDMDSFFDYPQKGNSFARQLSSLPMPRSASDSDSGENGPYLGLVTERSATSSTLSLKPTERLEASPKANAELGRKLIEAERTLENRLNINQHDMDLDEMQGRLEELKSGLTSTKLEEVLRTKGVRNR</sequence>
<gene>
    <name evidence="3" type="ORF">HD556DRAFT_760183</name>
</gene>
<keyword evidence="4" id="KW-1185">Reference proteome</keyword>
<feature type="compositionally biased region" description="Polar residues" evidence="2">
    <location>
        <begin position="7"/>
        <end position="19"/>
    </location>
</feature>
<feature type="region of interest" description="Disordered" evidence="2">
    <location>
        <begin position="132"/>
        <end position="152"/>
    </location>
</feature>
<dbReference type="RefSeq" id="XP_041156878.1">
    <property type="nucleotide sequence ID" value="XM_041311534.1"/>
</dbReference>
<feature type="coiled-coil region" evidence="1">
    <location>
        <begin position="199"/>
        <end position="226"/>
    </location>
</feature>
<organism evidence="3 4">
    <name type="scientific">Suillus plorans</name>
    <dbReference type="NCBI Taxonomy" id="116603"/>
    <lineage>
        <taxon>Eukaryota</taxon>
        <taxon>Fungi</taxon>
        <taxon>Dikarya</taxon>
        <taxon>Basidiomycota</taxon>
        <taxon>Agaricomycotina</taxon>
        <taxon>Agaricomycetes</taxon>
        <taxon>Agaricomycetidae</taxon>
        <taxon>Boletales</taxon>
        <taxon>Suillineae</taxon>
        <taxon>Suillaceae</taxon>
        <taxon>Suillus</taxon>
    </lineage>
</organism>
<dbReference type="AlphaFoldDB" id="A0A9P7AJK3"/>
<comment type="caution">
    <text evidence="3">The sequence shown here is derived from an EMBL/GenBank/DDBJ whole genome shotgun (WGS) entry which is preliminary data.</text>
</comment>